<evidence type="ECO:0000259" key="2">
    <source>
        <dbReference type="Pfam" id="PF04773"/>
    </source>
</evidence>
<dbReference type="EMBL" id="FQUS01000002">
    <property type="protein sequence ID" value="SHE63482.1"/>
    <property type="molecule type" value="Genomic_DNA"/>
</dbReference>
<dbReference type="PIRSF" id="PIRSF018266">
    <property type="entry name" value="FecR"/>
    <property type="match status" value="1"/>
</dbReference>
<dbReference type="Pfam" id="PF16344">
    <property type="entry name" value="FecR_C"/>
    <property type="match status" value="1"/>
</dbReference>
<dbReference type="Gene3D" id="3.55.50.30">
    <property type="match status" value="1"/>
</dbReference>
<dbReference type="RefSeq" id="WP_073059312.1">
    <property type="nucleotide sequence ID" value="NZ_FQUS01000002.1"/>
</dbReference>
<dbReference type="AlphaFoldDB" id="A0A1M4V3J8"/>
<dbReference type="InterPro" id="IPR012373">
    <property type="entry name" value="Ferrdict_sens_TM"/>
</dbReference>
<dbReference type="STRING" id="1194090.SAMN05443144_102188"/>
<accession>A0A1M4V3J8</accession>
<dbReference type="InterPro" id="IPR032508">
    <property type="entry name" value="FecR_C"/>
</dbReference>
<dbReference type="Pfam" id="PF04773">
    <property type="entry name" value="FecR"/>
    <property type="match status" value="1"/>
</dbReference>
<evidence type="ECO:0000313" key="5">
    <source>
        <dbReference type="Proteomes" id="UP000184041"/>
    </source>
</evidence>
<keyword evidence="5" id="KW-1185">Reference proteome</keyword>
<dbReference type="PANTHER" id="PTHR30273">
    <property type="entry name" value="PERIPLASMIC SIGNAL SENSOR AND SIGMA FACTOR ACTIVATOR FECR-RELATED"/>
    <property type="match status" value="1"/>
</dbReference>
<dbReference type="OrthoDB" id="1452822at2"/>
<dbReference type="PANTHER" id="PTHR30273:SF2">
    <property type="entry name" value="PROTEIN FECR"/>
    <property type="match status" value="1"/>
</dbReference>
<dbReference type="InterPro" id="IPR006860">
    <property type="entry name" value="FecR"/>
</dbReference>
<feature type="domain" description="Protein FecR C-terminal" evidence="3">
    <location>
        <begin position="281"/>
        <end position="345"/>
    </location>
</feature>
<keyword evidence="1" id="KW-0472">Membrane</keyword>
<evidence type="ECO:0000256" key="1">
    <source>
        <dbReference type="SAM" id="Phobius"/>
    </source>
</evidence>
<organism evidence="4 5">
    <name type="scientific">Fodinibius roseus</name>
    <dbReference type="NCBI Taxonomy" id="1194090"/>
    <lineage>
        <taxon>Bacteria</taxon>
        <taxon>Pseudomonadati</taxon>
        <taxon>Balneolota</taxon>
        <taxon>Balneolia</taxon>
        <taxon>Balneolales</taxon>
        <taxon>Balneolaceae</taxon>
        <taxon>Fodinibius</taxon>
    </lineage>
</organism>
<reference evidence="4 5" key="1">
    <citation type="submission" date="2016-11" db="EMBL/GenBank/DDBJ databases">
        <authorList>
            <person name="Jaros S."/>
            <person name="Januszkiewicz K."/>
            <person name="Wedrychowicz H."/>
        </authorList>
    </citation>
    <scope>NUCLEOTIDE SEQUENCE [LARGE SCALE GENOMIC DNA]</scope>
    <source>
        <strain evidence="4 5">DSM 21986</strain>
    </source>
</reference>
<dbReference type="GO" id="GO:0016989">
    <property type="term" value="F:sigma factor antagonist activity"/>
    <property type="evidence" value="ECO:0007669"/>
    <property type="project" value="TreeGrafter"/>
</dbReference>
<feature type="transmembrane region" description="Helical" evidence="1">
    <location>
        <begin position="103"/>
        <end position="124"/>
    </location>
</feature>
<feature type="domain" description="FecR protein" evidence="2">
    <location>
        <begin position="138"/>
        <end position="232"/>
    </location>
</feature>
<name>A0A1M4V3J8_9BACT</name>
<dbReference type="Proteomes" id="UP000184041">
    <property type="component" value="Unassembled WGS sequence"/>
</dbReference>
<evidence type="ECO:0000313" key="4">
    <source>
        <dbReference type="EMBL" id="SHE63482.1"/>
    </source>
</evidence>
<sequence length="357" mass="40904">MEASLLSKYLSGECTEEEKRKVRSWISESEENRNLLRNMKKIWDVEPRDEFQPEISAGYEQVKKRLRQNRHTQMNLRDGAGDPGWKSSYKANYPSSHESRRSYVWTAAAAIIVLISILSLLQFIPQQSEPAVSERQALETARGERASFTLRDGSKVTLNADSRLEIASEFDSERREVFLQGEAYFEVVPDRNRPFIIYSKQTYTRVLGTKFGISAYPGDSKVHAVVKEGRVRFGIQPDSPQPGEAAELKANEMAEVEKDGTIRQQLLTHSMAQYLGWKDGKLVFEKTPLRQIIPRLERWYNITVDLENADLGERLLTATFREESLNEVLGIIALSLDLNYRRPADHKVIFSDITEQS</sequence>
<keyword evidence="1" id="KW-1133">Transmembrane helix</keyword>
<dbReference type="Gene3D" id="2.60.120.1440">
    <property type="match status" value="1"/>
</dbReference>
<gene>
    <name evidence="4" type="ORF">SAMN05443144_102188</name>
</gene>
<evidence type="ECO:0000259" key="3">
    <source>
        <dbReference type="Pfam" id="PF16344"/>
    </source>
</evidence>
<keyword evidence="1" id="KW-0812">Transmembrane</keyword>
<protein>
    <submittedName>
        <fullName evidence="4">FecR family protein</fullName>
    </submittedName>
</protein>
<proteinExistence type="predicted"/>